<dbReference type="Proteomes" id="UP001595075">
    <property type="component" value="Unassembled WGS sequence"/>
</dbReference>
<reference evidence="3 4" key="1">
    <citation type="journal article" date="2024" name="Commun. Biol.">
        <title>Comparative genomic analysis of thermophilic fungi reveals convergent evolutionary adaptations and gene losses.</title>
        <authorList>
            <person name="Steindorff A.S."/>
            <person name="Aguilar-Pontes M.V."/>
            <person name="Robinson A.J."/>
            <person name="Andreopoulos B."/>
            <person name="LaButti K."/>
            <person name="Kuo A."/>
            <person name="Mondo S."/>
            <person name="Riley R."/>
            <person name="Otillar R."/>
            <person name="Haridas S."/>
            <person name="Lipzen A."/>
            <person name="Grimwood J."/>
            <person name="Schmutz J."/>
            <person name="Clum A."/>
            <person name="Reid I.D."/>
            <person name="Moisan M.C."/>
            <person name="Butler G."/>
            <person name="Nguyen T.T.M."/>
            <person name="Dewar K."/>
            <person name="Conant G."/>
            <person name="Drula E."/>
            <person name="Henrissat B."/>
            <person name="Hansel C."/>
            <person name="Singer S."/>
            <person name="Hutchinson M.I."/>
            <person name="de Vries R.P."/>
            <person name="Natvig D.O."/>
            <person name="Powell A.J."/>
            <person name="Tsang A."/>
            <person name="Grigoriev I.V."/>
        </authorList>
    </citation>
    <scope>NUCLEOTIDE SEQUENCE [LARGE SCALE GENOMIC DNA]</scope>
    <source>
        <strain evidence="3 4">CBS 494.80</strain>
    </source>
</reference>
<keyword evidence="4" id="KW-1185">Reference proteome</keyword>
<dbReference type="CDD" id="cd09123">
    <property type="entry name" value="PLDc_Tdp1_2"/>
    <property type="match status" value="1"/>
</dbReference>
<organism evidence="3 4">
    <name type="scientific">Oculimacula yallundae</name>
    <dbReference type="NCBI Taxonomy" id="86028"/>
    <lineage>
        <taxon>Eukaryota</taxon>
        <taxon>Fungi</taxon>
        <taxon>Dikarya</taxon>
        <taxon>Ascomycota</taxon>
        <taxon>Pezizomycotina</taxon>
        <taxon>Leotiomycetes</taxon>
        <taxon>Helotiales</taxon>
        <taxon>Ploettnerulaceae</taxon>
        <taxon>Oculimacula</taxon>
    </lineage>
</organism>
<dbReference type="CDD" id="cd09122">
    <property type="entry name" value="PLDc_Tdp1_1"/>
    <property type="match status" value="1"/>
</dbReference>
<name>A0ABR4CFM1_9HELO</name>
<feature type="compositionally biased region" description="Polar residues" evidence="1">
    <location>
        <begin position="19"/>
        <end position="28"/>
    </location>
</feature>
<gene>
    <name evidence="3" type="ORF">VTL71DRAFT_16052</name>
</gene>
<feature type="region of interest" description="Disordered" evidence="1">
    <location>
        <begin position="1"/>
        <end position="78"/>
    </location>
</feature>
<evidence type="ECO:0000259" key="2">
    <source>
        <dbReference type="PROSITE" id="PS50035"/>
    </source>
</evidence>
<dbReference type="InterPro" id="IPR010347">
    <property type="entry name" value="Tdp1"/>
</dbReference>
<comment type="caution">
    <text evidence="3">The sequence shown here is derived from an EMBL/GenBank/DDBJ whole genome shotgun (WGS) entry which is preliminary data.</text>
</comment>
<dbReference type="PANTHER" id="PTHR12415:SF4">
    <property type="entry name" value="TYROSYL-DNA PHOSPHODIESTERASE DOMAIN-CONTAINING PROTEIN"/>
    <property type="match status" value="1"/>
</dbReference>
<protein>
    <recommendedName>
        <fullName evidence="2">PLD phosphodiesterase domain-containing protein</fullName>
    </recommendedName>
</protein>
<evidence type="ECO:0000313" key="3">
    <source>
        <dbReference type="EMBL" id="KAL2067954.1"/>
    </source>
</evidence>
<feature type="compositionally biased region" description="Acidic residues" evidence="1">
    <location>
        <begin position="36"/>
        <end position="46"/>
    </location>
</feature>
<proteinExistence type="predicted"/>
<dbReference type="PROSITE" id="PS50035">
    <property type="entry name" value="PLD"/>
    <property type="match status" value="1"/>
</dbReference>
<dbReference type="Pfam" id="PF06087">
    <property type="entry name" value="Tyr-DNA_phospho"/>
    <property type="match status" value="1"/>
</dbReference>
<dbReference type="InterPro" id="IPR001736">
    <property type="entry name" value="PLipase_D/transphosphatidylase"/>
</dbReference>
<dbReference type="SUPFAM" id="SSF56024">
    <property type="entry name" value="Phospholipase D/nuclease"/>
    <property type="match status" value="2"/>
</dbReference>
<evidence type="ECO:0000256" key="1">
    <source>
        <dbReference type="SAM" id="MobiDB-lite"/>
    </source>
</evidence>
<accession>A0ABR4CFM1</accession>
<evidence type="ECO:0000313" key="4">
    <source>
        <dbReference type="Proteomes" id="UP001595075"/>
    </source>
</evidence>
<dbReference type="EMBL" id="JAZHXI010000009">
    <property type="protein sequence ID" value="KAL2067954.1"/>
    <property type="molecule type" value="Genomic_DNA"/>
</dbReference>
<sequence>MSDSDSDEDIKRAIALSLQERSPGTSGQREVIDLVSDSDEGDDDLDAPVTTKKSNPPATHAMPTAANRATPAKASNDGFSKNTGDLNFEISETVDTVQPPAGFLGLDRRAMEEERLKRQMQREGMKLPIINNKRHASVSPPRPRNEMHASAGSNHGVGAQSAAQPHDVKRQKIAQFPSGVLSRNQEQLLSVSGVQYPDGVVKKTWVKGVPRLGDDIKIEEVLQKDDLKLAVLSGFQVEPEWIESKLDPKTKVVWVLQAKTDAEKDNIRSMAPSNYRFCFPSMEGNVNCMHSKLQLLAYSTHLRVVIPSANLTSYDWGETGVMENICFLIDLPRLPTGQTATELTFFAKELLYFSGAMGLDPKTLDSLKNFDFSRTSKMAFVHSIAGSHSGAEAWKRTGYCGLGTAIQKLGLATDETIEVDFLAASIGNLNETFLKSLYLAAQGDDGLVEYGWRTGKSARNKGMCETERKVSETLNDRFRIYFPTEETVTKSHGGIECGGTICLQAKWYDSESFPRHLMRNCKSLRLGVLMHSKMMFVRGHTDKDDSKIAWAYVGSANLSESAWGRLVKDRTTKEPKLTLRNWECGVVIQVPVTIKANLEQQLGRGTGLKGSLDIDVFAGHIPVPMQVPGGEYGSRRPWFNLDH</sequence>
<dbReference type="PANTHER" id="PTHR12415">
    <property type="entry name" value="TYROSYL-DNA PHOSPHODIESTERASE 1"/>
    <property type="match status" value="1"/>
</dbReference>
<feature type="region of interest" description="Disordered" evidence="1">
    <location>
        <begin position="133"/>
        <end position="169"/>
    </location>
</feature>
<feature type="domain" description="PLD phosphodiesterase" evidence="2">
    <location>
        <begin position="526"/>
        <end position="562"/>
    </location>
</feature>
<dbReference type="Gene3D" id="3.30.870.10">
    <property type="entry name" value="Endonuclease Chain A"/>
    <property type="match status" value="2"/>
</dbReference>